<sequence>MKQLLAILVLMLLALPLSAQVKVTGKVTDENNSPLPGASILVKGTTRGVSSDFDGNYAIEAKQGDVLEFSFVGFQTQTKKIGQGEKITLNVVLKEDAQQLGDVVVVGFGVQKKENLTGAVATISAKELSKRPVTNPQTMLQGQVPGLRVVQGTGQPGAENVQIRVRGQGTYSSAGSDPLVLIDGVPGSLSSLNPNDIENISVLKDAASAAIYGSRAANGVVLVTTKSGSDGAFKVEYVNNFALHTPTKMLDIVTNSAEYMRLFNEAKRNSGIASPKDTYTEEMIRAYESATDREKYPNFDWLDYMFNPAFVQTHNLSLNGGVKGTIYNLGLGYVDQPGTMKGFDFEKVNFRLNLKSDIKPWFTIGANVGLERGLREQPRQNQDDAFLSTLAQAPTYAPFLSDGRYVSSAYDFESRNKNMAAIVENDVLKKNKKYDVSSQLWADIKLLKNLNWYTKIAVNYTQQGEKDWRPDVVQYNFHTGERTGLLDVGGQGLQVTETRNFYANFFSYLKYATTLGESHNVNLQVGYSQEENTYNFLRGYRQYYPSMILQELDAGTAAVQTNKGTSTQWALQSVFGRFNYDYKGRYLLEGNVRYDGTSRIAKDNRWGVFPSFSVGWRVTEEEFIKNANIGWLNNLKFRASYGMLGNQNIFFTDGGIDFPYGYQDLLGFEGAYPFDNLTLSPGVAQTALANNSIKWESTSVTDFGVDLTLFKGLSVTYDYYRKHTYDILRRAQVTNVLGKSAPYINDGDMINYGHEVSVQYNGAINGGKLDGFMYGLGFYVDISRNRLTNFGTREIDSYVIRENDLPYNSYYVLEKIGVFQNQKEIENSPKQFSDAVVPGDFKYRDVNGDGVVNNDDRIVVNGRFPDFEYSFNANASWFGFDFSLLFQGVQGRKIYANGWGYDPFRQGTPPTRDFADNRWTKEGSTNEYPRLTFDFSNNSQNRRPSTWYLHDASYLRLKNLTFGYSFPTYVTEKCGISKLRVYFSGDNLFTITNYKGLDPERLQDGRFAQYPQNRIVSMGLNIEL</sequence>
<dbReference type="NCBIfam" id="TIGR04057">
    <property type="entry name" value="SusC_RagA_signa"/>
    <property type="match status" value="1"/>
</dbReference>
<dbReference type="Proteomes" id="UP000242855">
    <property type="component" value="Chromosome"/>
</dbReference>
<organism evidence="4 5">
    <name type="scientific">Capnocytophaga cynodegmi</name>
    <dbReference type="NCBI Taxonomy" id="28189"/>
    <lineage>
        <taxon>Bacteria</taxon>
        <taxon>Pseudomonadati</taxon>
        <taxon>Bacteroidota</taxon>
        <taxon>Flavobacteriia</taxon>
        <taxon>Flavobacteriales</taxon>
        <taxon>Flavobacteriaceae</taxon>
        <taxon>Capnocytophaga</taxon>
    </lineage>
</organism>
<keyword evidence="1" id="KW-1134">Transmembrane beta strand</keyword>
<gene>
    <name evidence="4" type="ORF">CGC48_07905</name>
</gene>
<dbReference type="SUPFAM" id="SSF56935">
    <property type="entry name" value="Porins"/>
    <property type="match status" value="1"/>
</dbReference>
<dbReference type="NCBIfam" id="TIGR04056">
    <property type="entry name" value="OMP_RagA_SusC"/>
    <property type="match status" value="1"/>
</dbReference>
<name>A0A250E8P9_9FLAO</name>
<keyword evidence="1" id="KW-0998">Cell outer membrane</keyword>
<dbReference type="PROSITE" id="PS52016">
    <property type="entry name" value="TONB_DEPENDENT_REC_3"/>
    <property type="match status" value="1"/>
</dbReference>
<dbReference type="AlphaFoldDB" id="A0A250E8P9"/>
<keyword evidence="1" id="KW-0813">Transport</keyword>
<evidence type="ECO:0000259" key="3">
    <source>
        <dbReference type="Pfam" id="PF07715"/>
    </source>
</evidence>
<dbReference type="InterPro" id="IPR023996">
    <property type="entry name" value="TonB-dep_OMP_SusC/RagA"/>
</dbReference>
<feature type="chain" id="PRO_5012942124" evidence="2">
    <location>
        <begin position="20"/>
        <end position="1024"/>
    </location>
</feature>
<dbReference type="KEGG" id="ccyn:CGC48_07905"/>
<accession>A0A250E8P9</accession>
<proteinExistence type="inferred from homology"/>
<feature type="signal peptide" evidence="2">
    <location>
        <begin position="1"/>
        <end position="19"/>
    </location>
</feature>
<reference evidence="4 5" key="1">
    <citation type="journal article" date="2017" name="Genome Announc.">
        <title>Twelve Complete Reference Genomes of Clinical Isolates in the Capnocytophaga Genus.</title>
        <authorList>
            <person name="Villarma A."/>
            <person name="Gulvik C.A."/>
            <person name="Rowe L.A."/>
            <person name="Sheth M."/>
            <person name="Juieng P."/>
            <person name="Nicholson A.C."/>
            <person name="Loparev V.N."/>
            <person name="McQuiston J.R."/>
        </authorList>
    </citation>
    <scope>NUCLEOTIDE SEQUENCE [LARGE SCALE GENOMIC DNA]</scope>
    <source>
        <strain evidence="4 5">G7591</strain>
    </source>
</reference>
<keyword evidence="1" id="KW-0472">Membrane</keyword>
<evidence type="ECO:0000313" key="5">
    <source>
        <dbReference type="Proteomes" id="UP000242855"/>
    </source>
</evidence>
<protein>
    <submittedName>
        <fullName evidence="4">SusC/RagA family TonB-linked outer membrane protein</fullName>
    </submittedName>
</protein>
<keyword evidence="2" id="KW-0732">Signal</keyword>
<dbReference type="InterPro" id="IPR023997">
    <property type="entry name" value="TonB-dep_OMP_SusC/RagA_CS"/>
</dbReference>
<dbReference type="FunFam" id="2.170.130.10:FF:000003">
    <property type="entry name" value="SusC/RagA family TonB-linked outer membrane protein"/>
    <property type="match status" value="1"/>
</dbReference>
<keyword evidence="1" id="KW-0812">Transmembrane</keyword>
<dbReference type="EMBL" id="CP022378">
    <property type="protein sequence ID" value="ATA69322.1"/>
    <property type="molecule type" value="Genomic_DNA"/>
</dbReference>
<evidence type="ECO:0000313" key="4">
    <source>
        <dbReference type="EMBL" id="ATA69322.1"/>
    </source>
</evidence>
<comment type="similarity">
    <text evidence="1">Belongs to the TonB-dependent receptor family.</text>
</comment>
<dbReference type="InterPro" id="IPR008969">
    <property type="entry name" value="CarboxyPept-like_regulatory"/>
</dbReference>
<dbReference type="Gene3D" id="2.60.40.1120">
    <property type="entry name" value="Carboxypeptidase-like, regulatory domain"/>
    <property type="match status" value="1"/>
</dbReference>
<dbReference type="InterPro" id="IPR039426">
    <property type="entry name" value="TonB-dep_rcpt-like"/>
</dbReference>
<dbReference type="InterPro" id="IPR037066">
    <property type="entry name" value="Plug_dom_sf"/>
</dbReference>
<evidence type="ECO:0000256" key="1">
    <source>
        <dbReference type="PROSITE-ProRule" id="PRU01360"/>
    </source>
</evidence>
<dbReference type="SUPFAM" id="SSF49464">
    <property type="entry name" value="Carboxypeptidase regulatory domain-like"/>
    <property type="match status" value="1"/>
</dbReference>
<feature type="domain" description="TonB-dependent receptor plug" evidence="3">
    <location>
        <begin position="113"/>
        <end position="220"/>
    </location>
</feature>
<dbReference type="Gene3D" id="2.170.130.10">
    <property type="entry name" value="TonB-dependent receptor, plug domain"/>
    <property type="match status" value="1"/>
</dbReference>
<dbReference type="InterPro" id="IPR012910">
    <property type="entry name" value="Plug_dom"/>
</dbReference>
<dbReference type="Pfam" id="PF13715">
    <property type="entry name" value="CarbopepD_reg_2"/>
    <property type="match status" value="1"/>
</dbReference>
<comment type="subcellular location">
    <subcellularLocation>
        <location evidence="1">Cell outer membrane</location>
        <topology evidence="1">Multi-pass membrane protein</topology>
    </subcellularLocation>
</comment>
<dbReference type="Pfam" id="PF07715">
    <property type="entry name" value="Plug"/>
    <property type="match status" value="1"/>
</dbReference>
<evidence type="ECO:0000256" key="2">
    <source>
        <dbReference type="SAM" id="SignalP"/>
    </source>
</evidence>
<dbReference type="GO" id="GO:0009279">
    <property type="term" value="C:cell outer membrane"/>
    <property type="evidence" value="ECO:0007669"/>
    <property type="project" value="UniProtKB-SubCell"/>
</dbReference>